<gene>
    <name evidence="2" type="ORF">N7469_005996</name>
</gene>
<dbReference type="GeneID" id="81384081"/>
<feature type="region of interest" description="Disordered" evidence="1">
    <location>
        <begin position="67"/>
        <end position="87"/>
    </location>
</feature>
<sequence>MPSLVVVTIQSALLKAAANITAQTLSQWGAETHLEMDWTRVIEFAVFGLISAPLVSYWQQALEETFPTQNGPIDSNPHAQTPTQKTTQQYRVNWTNIILKLALDQTVGLRQSPKYEPPFS</sequence>
<organism evidence="2 3">
    <name type="scientific">Penicillium citrinum</name>
    <dbReference type="NCBI Taxonomy" id="5077"/>
    <lineage>
        <taxon>Eukaryota</taxon>
        <taxon>Fungi</taxon>
        <taxon>Dikarya</taxon>
        <taxon>Ascomycota</taxon>
        <taxon>Pezizomycotina</taxon>
        <taxon>Eurotiomycetes</taxon>
        <taxon>Eurotiomycetidae</taxon>
        <taxon>Eurotiales</taxon>
        <taxon>Aspergillaceae</taxon>
        <taxon>Penicillium</taxon>
    </lineage>
</organism>
<accession>A0A9W9NX49</accession>
<name>A0A9W9NX49_PENCI</name>
<reference evidence="2" key="1">
    <citation type="submission" date="2022-11" db="EMBL/GenBank/DDBJ databases">
        <authorList>
            <person name="Petersen C."/>
        </authorList>
    </citation>
    <scope>NUCLEOTIDE SEQUENCE</scope>
    <source>
        <strain evidence="2">IBT 23319</strain>
    </source>
</reference>
<evidence type="ECO:0000256" key="1">
    <source>
        <dbReference type="SAM" id="MobiDB-lite"/>
    </source>
</evidence>
<dbReference type="EMBL" id="JAPQKT010000005">
    <property type="protein sequence ID" value="KAJ5231408.1"/>
    <property type="molecule type" value="Genomic_DNA"/>
</dbReference>
<proteinExistence type="predicted"/>
<dbReference type="AlphaFoldDB" id="A0A9W9NX49"/>
<comment type="caution">
    <text evidence="2">The sequence shown here is derived from an EMBL/GenBank/DDBJ whole genome shotgun (WGS) entry which is preliminary data.</text>
</comment>
<evidence type="ECO:0000313" key="3">
    <source>
        <dbReference type="Proteomes" id="UP001147733"/>
    </source>
</evidence>
<dbReference type="Proteomes" id="UP001147733">
    <property type="component" value="Unassembled WGS sequence"/>
</dbReference>
<reference evidence="2" key="2">
    <citation type="journal article" date="2023" name="IMA Fungus">
        <title>Comparative genomic study of the Penicillium genus elucidates a diverse pangenome and 15 lateral gene transfer events.</title>
        <authorList>
            <person name="Petersen C."/>
            <person name="Sorensen T."/>
            <person name="Nielsen M.R."/>
            <person name="Sondergaard T.E."/>
            <person name="Sorensen J.L."/>
            <person name="Fitzpatrick D.A."/>
            <person name="Frisvad J.C."/>
            <person name="Nielsen K.L."/>
        </authorList>
    </citation>
    <scope>NUCLEOTIDE SEQUENCE</scope>
    <source>
        <strain evidence="2">IBT 23319</strain>
    </source>
</reference>
<evidence type="ECO:0000313" key="2">
    <source>
        <dbReference type="EMBL" id="KAJ5231408.1"/>
    </source>
</evidence>
<dbReference type="OrthoDB" id="10267969at2759"/>
<dbReference type="RefSeq" id="XP_056500152.1">
    <property type="nucleotide sequence ID" value="XM_056644914.1"/>
</dbReference>
<keyword evidence="3" id="KW-1185">Reference proteome</keyword>
<protein>
    <submittedName>
        <fullName evidence="2">Uncharacterized protein</fullName>
    </submittedName>
</protein>